<dbReference type="PROSITE" id="PS50089">
    <property type="entry name" value="ZF_RING_2"/>
    <property type="match status" value="1"/>
</dbReference>
<dbReference type="STRING" id="578462.A0A0L0T8G5"/>
<evidence type="ECO:0000256" key="4">
    <source>
        <dbReference type="ARBA" id="ARBA00022771"/>
    </source>
</evidence>
<dbReference type="GO" id="GO:0006357">
    <property type="term" value="P:regulation of transcription by RNA polymerase II"/>
    <property type="evidence" value="ECO:0007669"/>
    <property type="project" value="TreeGrafter"/>
</dbReference>
<dbReference type="SMART" id="SM00184">
    <property type="entry name" value="RING"/>
    <property type="match status" value="1"/>
</dbReference>
<dbReference type="InterPro" id="IPR001841">
    <property type="entry name" value="Znf_RING"/>
</dbReference>
<dbReference type="GO" id="GO:0070985">
    <property type="term" value="C:transcription factor TFIIK complex"/>
    <property type="evidence" value="ECO:0007669"/>
    <property type="project" value="EnsemblFungi"/>
</dbReference>
<evidence type="ECO:0000259" key="11">
    <source>
        <dbReference type="PROSITE" id="PS50089"/>
    </source>
</evidence>
<reference evidence="12 13" key="1">
    <citation type="submission" date="2009-11" db="EMBL/GenBank/DDBJ databases">
        <title>Annotation of Allomyces macrogynus ATCC 38327.</title>
        <authorList>
            <consortium name="The Broad Institute Genome Sequencing Platform"/>
            <person name="Russ C."/>
            <person name="Cuomo C."/>
            <person name="Burger G."/>
            <person name="Gray M.W."/>
            <person name="Holland P.W.H."/>
            <person name="King N."/>
            <person name="Lang F.B.F."/>
            <person name="Roger A.J."/>
            <person name="Ruiz-Trillo I."/>
            <person name="Young S.K."/>
            <person name="Zeng Q."/>
            <person name="Gargeya S."/>
            <person name="Fitzgerald M."/>
            <person name="Haas B."/>
            <person name="Abouelleil A."/>
            <person name="Alvarado L."/>
            <person name="Arachchi H.M."/>
            <person name="Berlin A."/>
            <person name="Chapman S.B."/>
            <person name="Gearin G."/>
            <person name="Goldberg J."/>
            <person name="Griggs A."/>
            <person name="Gujja S."/>
            <person name="Hansen M."/>
            <person name="Heiman D."/>
            <person name="Howarth C."/>
            <person name="Larimer J."/>
            <person name="Lui A."/>
            <person name="MacDonald P.J.P."/>
            <person name="McCowen C."/>
            <person name="Montmayeur A."/>
            <person name="Murphy C."/>
            <person name="Neiman D."/>
            <person name="Pearson M."/>
            <person name="Priest M."/>
            <person name="Roberts A."/>
            <person name="Saif S."/>
            <person name="Shea T."/>
            <person name="Sisk P."/>
            <person name="Stolte C."/>
            <person name="Sykes S."/>
            <person name="Wortman J."/>
            <person name="Nusbaum C."/>
            <person name="Birren B."/>
        </authorList>
    </citation>
    <scope>NUCLEOTIDE SEQUENCE [LARGE SCALE GENOMIC DNA]</scope>
    <source>
        <strain evidence="12 13">ATCC 38327</strain>
    </source>
</reference>
<dbReference type="InterPro" id="IPR015877">
    <property type="entry name" value="MAT1_centre"/>
</dbReference>
<dbReference type="NCBIfam" id="TIGR00570">
    <property type="entry name" value="cdk7"/>
    <property type="match status" value="1"/>
</dbReference>
<keyword evidence="3" id="KW-0479">Metal-binding</keyword>
<gene>
    <name evidence="12" type="ORF">AMAG_15265</name>
</gene>
<dbReference type="OrthoDB" id="5963at2759"/>
<dbReference type="PANTHER" id="PTHR12683">
    <property type="entry name" value="CDK-ACTIVATING KINASE ASSEMBLY FACTOR MAT1"/>
    <property type="match status" value="1"/>
</dbReference>
<keyword evidence="4 9" id="KW-0863">Zinc-finger</keyword>
<dbReference type="InterPro" id="IPR004575">
    <property type="entry name" value="MAT1/Tfb3"/>
</dbReference>
<dbReference type="GO" id="GO:0008270">
    <property type="term" value="F:zinc ion binding"/>
    <property type="evidence" value="ECO:0007669"/>
    <property type="project" value="UniProtKB-KW"/>
</dbReference>
<evidence type="ECO:0000256" key="8">
    <source>
        <dbReference type="ARBA" id="ARBA00033277"/>
    </source>
</evidence>
<keyword evidence="10" id="KW-0175">Coiled coil</keyword>
<evidence type="ECO:0000256" key="6">
    <source>
        <dbReference type="ARBA" id="ARBA00023242"/>
    </source>
</evidence>
<evidence type="ECO:0000313" key="13">
    <source>
        <dbReference type="Proteomes" id="UP000054350"/>
    </source>
</evidence>
<dbReference type="GO" id="GO:0061575">
    <property type="term" value="F:cyclin-dependent protein serine/threonine kinase activator activity"/>
    <property type="evidence" value="ECO:0007669"/>
    <property type="project" value="InterPro"/>
</dbReference>
<dbReference type="Proteomes" id="UP000054350">
    <property type="component" value="Unassembled WGS sequence"/>
</dbReference>
<dbReference type="GO" id="GO:0016301">
    <property type="term" value="F:kinase activity"/>
    <property type="evidence" value="ECO:0007669"/>
    <property type="project" value="UniProtKB-KW"/>
</dbReference>
<feature type="domain" description="RING-type" evidence="11">
    <location>
        <begin position="11"/>
        <end position="54"/>
    </location>
</feature>
<feature type="coiled-coil region" evidence="10">
    <location>
        <begin position="161"/>
        <end position="188"/>
    </location>
</feature>
<evidence type="ECO:0000256" key="5">
    <source>
        <dbReference type="ARBA" id="ARBA00022833"/>
    </source>
</evidence>
<dbReference type="InterPro" id="IPR013083">
    <property type="entry name" value="Znf_RING/FYVE/PHD"/>
</dbReference>
<proteinExistence type="predicted"/>
<dbReference type="GO" id="GO:0001174">
    <property type="term" value="P:transcriptional start site selection at RNA polymerase II promoter"/>
    <property type="evidence" value="ECO:0007669"/>
    <property type="project" value="EnsemblFungi"/>
</dbReference>
<dbReference type="AlphaFoldDB" id="A0A0L0T8G5"/>
<organism evidence="12 13">
    <name type="scientific">Allomyces macrogynus (strain ATCC 38327)</name>
    <name type="common">Allomyces javanicus var. macrogynus</name>
    <dbReference type="NCBI Taxonomy" id="578462"/>
    <lineage>
        <taxon>Eukaryota</taxon>
        <taxon>Fungi</taxon>
        <taxon>Fungi incertae sedis</taxon>
        <taxon>Blastocladiomycota</taxon>
        <taxon>Blastocladiomycetes</taxon>
        <taxon>Blastocladiales</taxon>
        <taxon>Blastocladiaceae</taxon>
        <taxon>Allomyces</taxon>
    </lineage>
</organism>
<dbReference type="EMBL" id="GG745369">
    <property type="protein sequence ID" value="KNE71005.1"/>
    <property type="molecule type" value="Genomic_DNA"/>
</dbReference>
<dbReference type="PROSITE" id="PS00518">
    <property type="entry name" value="ZF_RING_1"/>
    <property type="match status" value="1"/>
</dbReference>
<protein>
    <recommendedName>
        <fullName evidence="2">RNA polymerase II transcription factor B subunit 3</fullName>
    </recommendedName>
    <alternativeName>
        <fullName evidence="8">RNA polymerase II transcription factor B 38 kDa subunit</fullName>
    </alternativeName>
    <alternativeName>
        <fullName evidence="7">RNA polymerase II transcription factor B p38 subunit</fullName>
    </alternativeName>
</protein>
<name>A0A0L0T8G5_ALLM3</name>
<keyword evidence="5" id="KW-0862">Zinc</keyword>
<evidence type="ECO:0000256" key="3">
    <source>
        <dbReference type="ARBA" id="ARBA00022723"/>
    </source>
</evidence>
<dbReference type="VEuPathDB" id="FungiDB:AMAG_15265"/>
<keyword evidence="12" id="KW-0808">Transferase</keyword>
<evidence type="ECO:0000256" key="9">
    <source>
        <dbReference type="PROSITE-ProRule" id="PRU00175"/>
    </source>
</evidence>
<evidence type="ECO:0000256" key="7">
    <source>
        <dbReference type="ARBA" id="ARBA00029873"/>
    </source>
</evidence>
<evidence type="ECO:0000256" key="10">
    <source>
        <dbReference type="SAM" id="Coils"/>
    </source>
</evidence>
<dbReference type="SUPFAM" id="SSF57850">
    <property type="entry name" value="RING/U-box"/>
    <property type="match status" value="1"/>
</dbReference>
<evidence type="ECO:0000256" key="1">
    <source>
        <dbReference type="ARBA" id="ARBA00004123"/>
    </source>
</evidence>
<keyword evidence="6" id="KW-0539">Nucleus</keyword>
<dbReference type="GO" id="GO:0006289">
    <property type="term" value="P:nucleotide-excision repair"/>
    <property type="evidence" value="ECO:0007669"/>
    <property type="project" value="EnsemblFungi"/>
</dbReference>
<keyword evidence="13" id="KW-1185">Reference proteome</keyword>
<evidence type="ECO:0000313" key="12">
    <source>
        <dbReference type="EMBL" id="KNE71005.1"/>
    </source>
</evidence>
<comment type="subcellular location">
    <subcellularLocation>
        <location evidence="1">Nucleus</location>
    </subcellularLocation>
</comment>
<reference evidence="13" key="2">
    <citation type="submission" date="2009-11" db="EMBL/GenBank/DDBJ databases">
        <title>The Genome Sequence of Allomyces macrogynus strain ATCC 38327.</title>
        <authorList>
            <consortium name="The Broad Institute Genome Sequencing Platform"/>
            <person name="Russ C."/>
            <person name="Cuomo C."/>
            <person name="Shea T."/>
            <person name="Young S.K."/>
            <person name="Zeng Q."/>
            <person name="Koehrsen M."/>
            <person name="Haas B."/>
            <person name="Borodovsky M."/>
            <person name="Guigo R."/>
            <person name="Alvarado L."/>
            <person name="Berlin A."/>
            <person name="Borenstein D."/>
            <person name="Chen Z."/>
            <person name="Engels R."/>
            <person name="Freedman E."/>
            <person name="Gellesch M."/>
            <person name="Goldberg J."/>
            <person name="Griggs A."/>
            <person name="Gujja S."/>
            <person name="Heiman D."/>
            <person name="Hepburn T."/>
            <person name="Howarth C."/>
            <person name="Jen D."/>
            <person name="Larson L."/>
            <person name="Lewis B."/>
            <person name="Mehta T."/>
            <person name="Park D."/>
            <person name="Pearson M."/>
            <person name="Roberts A."/>
            <person name="Saif S."/>
            <person name="Shenoy N."/>
            <person name="Sisk P."/>
            <person name="Stolte C."/>
            <person name="Sykes S."/>
            <person name="Walk T."/>
            <person name="White J."/>
            <person name="Yandava C."/>
            <person name="Burger G."/>
            <person name="Gray M.W."/>
            <person name="Holland P.W.H."/>
            <person name="King N."/>
            <person name="Lang F.B.F."/>
            <person name="Roger A.J."/>
            <person name="Ruiz-Trillo I."/>
            <person name="Lander E."/>
            <person name="Nusbaum C."/>
        </authorList>
    </citation>
    <scope>NUCLEOTIDE SEQUENCE [LARGE SCALE GENOMIC DNA]</scope>
    <source>
        <strain evidence="13">ATCC 38327</strain>
    </source>
</reference>
<dbReference type="Pfam" id="PF17121">
    <property type="entry name" value="zf-C3HC4_5"/>
    <property type="match status" value="1"/>
</dbReference>
<evidence type="ECO:0000256" key="2">
    <source>
        <dbReference type="ARBA" id="ARBA00022257"/>
    </source>
</evidence>
<dbReference type="Pfam" id="PF06391">
    <property type="entry name" value="MAT1"/>
    <property type="match status" value="1"/>
</dbReference>
<sequence>MDGTNSEEVTCQVCKFSRYLKPNLKILVSKCNHRICEECIGRVFKLGKAPCPICGTDLRKQDVIAPVFENLMVDKEVRERRRALRVFNKRREDFATLREYNDFLEMVEDVVFNLVHDVDVEATMERMRKFQRENHDQIAINTAKLNREVEAQKAFVEQEQQQRLAARAEQLRRRRDEEQAEQSRAEAILNEMATPAPPMPHFPITVSHPYAHSHPYAPAHVAIPSPWAMSHHAHHNAYAPPVYSVPPMHAAPAPTGAADALARDLRAMLRIDVPMP</sequence>
<dbReference type="OMA" id="CNHRICE"/>
<keyword evidence="12" id="KW-0418">Kinase</keyword>
<dbReference type="PANTHER" id="PTHR12683:SF13">
    <property type="entry name" value="CDK-ACTIVATING KINASE ASSEMBLY FACTOR MAT1"/>
    <property type="match status" value="1"/>
</dbReference>
<dbReference type="Gene3D" id="3.30.40.10">
    <property type="entry name" value="Zinc/RING finger domain, C3HC4 (zinc finger)"/>
    <property type="match status" value="1"/>
</dbReference>
<dbReference type="InterPro" id="IPR017907">
    <property type="entry name" value="Znf_RING_CS"/>
</dbReference>
<accession>A0A0L0T8G5</accession>
<dbReference type="eggNOG" id="KOG3800">
    <property type="taxonomic scope" value="Eukaryota"/>
</dbReference>